<dbReference type="NCBIfam" id="TIGR02273">
    <property type="entry name" value="16S_RimM"/>
    <property type="match status" value="1"/>
</dbReference>
<dbReference type="Gene3D" id="2.30.30.240">
    <property type="entry name" value="PRC-barrel domain"/>
    <property type="match status" value="1"/>
</dbReference>
<dbReference type="Pfam" id="PF01782">
    <property type="entry name" value="RimM"/>
    <property type="match status" value="1"/>
</dbReference>
<dbReference type="EMBL" id="AGWM01000010">
    <property type="protein sequence ID" value="EPD26908.1"/>
    <property type="molecule type" value="Genomic_DNA"/>
</dbReference>
<evidence type="ECO:0000256" key="2">
    <source>
        <dbReference type="ARBA" id="ARBA00022517"/>
    </source>
</evidence>
<dbReference type="OrthoDB" id="5381335at2"/>
<dbReference type="GO" id="GO:0043022">
    <property type="term" value="F:ribosome binding"/>
    <property type="evidence" value="ECO:0007669"/>
    <property type="project" value="InterPro"/>
</dbReference>
<evidence type="ECO:0000259" key="8">
    <source>
        <dbReference type="Pfam" id="PF24986"/>
    </source>
</evidence>
<sequence length="220" mass="23680">MQLTVAIIGAPHGLKGEVRLDVRTDSPARRLAVGAQLETEPADFGPLTITRTREYRGITYALFAESTTRDTAEALRGVRLVVETDEDEPEEDAYYAHELRGLEVLDPEGYELGIITGLENGPAQDILVVREPDGRITRVPFVREIVTAVDLDDHCIVVDAPAGLFSEDDMIVVEGDDLAGALSAAEDELTSAEDAPSAAEGALSAVEESMTEENSAEEVK</sequence>
<organism evidence="9 10">
    <name type="scientific">Actinotignum schaalii FB123-CNA-2</name>
    <dbReference type="NCBI Taxonomy" id="883067"/>
    <lineage>
        <taxon>Bacteria</taxon>
        <taxon>Bacillati</taxon>
        <taxon>Actinomycetota</taxon>
        <taxon>Actinomycetes</taxon>
        <taxon>Actinomycetales</taxon>
        <taxon>Actinomycetaceae</taxon>
        <taxon>Actinotignum</taxon>
    </lineage>
</organism>
<dbReference type="InterPro" id="IPR011033">
    <property type="entry name" value="PRC_barrel-like_sf"/>
</dbReference>
<dbReference type="PATRIC" id="fig|883067.3.peg.824"/>
<keyword evidence="4 5" id="KW-0143">Chaperone</keyword>
<dbReference type="InterPro" id="IPR036976">
    <property type="entry name" value="RimM_N_sf"/>
</dbReference>
<keyword evidence="2 5" id="KW-0690">Ribosome biogenesis</keyword>
<feature type="domain" description="Ribosome maturation factor RimM PRC barrel" evidence="8">
    <location>
        <begin position="97"/>
        <end position="164"/>
    </location>
</feature>
<dbReference type="HOGENOM" id="CLU_077636_0_0_11"/>
<accession>S2VHJ9</accession>
<keyword evidence="3 5" id="KW-0698">rRNA processing</keyword>
<evidence type="ECO:0000256" key="4">
    <source>
        <dbReference type="ARBA" id="ARBA00023186"/>
    </source>
</evidence>
<dbReference type="InterPro" id="IPR056792">
    <property type="entry name" value="PRC_RimM"/>
</dbReference>
<evidence type="ECO:0000313" key="9">
    <source>
        <dbReference type="EMBL" id="EPD26908.1"/>
    </source>
</evidence>
<gene>
    <name evidence="5" type="primary">rimM</name>
    <name evidence="9" type="ORF">HMPREF9237_00842</name>
</gene>
<dbReference type="Pfam" id="PF24986">
    <property type="entry name" value="PRC_RimM"/>
    <property type="match status" value="1"/>
</dbReference>
<evidence type="ECO:0000259" key="7">
    <source>
        <dbReference type="Pfam" id="PF01782"/>
    </source>
</evidence>
<dbReference type="AlphaFoldDB" id="S2VHJ9"/>
<feature type="domain" description="RimM N-terminal" evidence="7">
    <location>
        <begin position="5"/>
        <end position="85"/>
    </location>
</feature>
<name>S2VHJ9_9ACTO</name>
<reference evidence="9 10" key="1">
    <citation type="submission" date="2013-05" db="EMBL/GenBank/DDBJ databases">
        <title>The Genome Sequence of Actinobaculum schaalii FB123-CNA2.</title>
        <authorList>
            <consortium name="The Broad Institute Genomics Platform"/>
            <person name="Earl A."/>
            <person name="Ward D."/>
            <person name="Feldgarden M."/>
            <person name="Gevers D."/>
            <person name="Saerens B."/>
            <person name="Vaneechoutte M."/>
            <person name="Walker B."/>
            <person name="Young S."/>
            <person name="Zeng Q."/>
            <person name="Gargeya S."/>
            <person name="Fitzgerald M."/>
            <person name="Haas B."/>
            <person name="Abouelleil A."/>
            <person name="Allen A.W."/>
            <person name="Alvarado L."/>
            <person name="Arachchi H.M."/>
            <person name="Berlin A.M."/>
            <person name="Chapman S.B."/>
            <person name="Gainer-Dewar J."/>
            <person name="Goldberg J."/>
            <person name="Griggs A."/>
            <person name="Gujja S."/>
            <person name="Hansen M."/>
            <person name="Howarth C."/>
            <person name="Imamovic A."/>
            <person name="Ireland A."/>
            <person name="Larimer J."/>
            <person name="McCowan C."/>
            <person name="Murphy C."/>
            <person name="Pearson M."/>
            <person name="Poon T.W."/>
            <person name="Priest M."/>
            <person name="Roberts A."/>
            <person name="Saif S."/>
            <person name="Shea T."/>
            <person name="Sisk P."/>
            <person name="Sykes S."/>
            <person name="Wortman J."/>
            <person name="Nusbaum C."/>
            <person name="Birren B."/>
        </authorList>
    </citation>
    <scope>NUCLEOTIDE SEQUENCE [LARGE SCALE GENOMIC DNA]</scope>
    <source>
        <strain evidence="9 10">FB123-CNA-2</strain>
    </source>
</reference>
<feature type="region of interest" description="Disordered" evidence="6">
    <location>
        <begin position="185"/>
        <end position="220"/>
    </location>
</feature>
<dbReference type="Proteomes" id="UP000014393">
    <property type="component" value="Unassembled WGS sequence"/>
</dbReference>
<dbReference type="InterPro" id="IPR009000">
    <property type="entry name" value="Transl_B-barrel_sf"/>
</dbReference>
<dbReference type="GO" id="GO:0005737">
    <property type="term" value="C:cytoplasm"/>
    <property type="evidence" value="ECO:0007669"/>
    <property type="project" value="UniProtKB-SubCell"/>
</dbReference>
<proteinExistence type="inferred from homology"/>
<evidence type="ECO:0000256" key="5">
    <source>
        <dbReference type="HAMAP-Rule" id="MF_00014"/>
    </source>
</evidence>
<dbReference type="PANTHER" id="PTHR33692">
    <property type="entry name" value="RIBOSOME MATURATION FACTOR RIMM"/>
    <property type="match status" value="1"/>
</dbReference>
<dbReference type="InterPro" id="IPR002676">
    <property type="entry name" value="RimM_N"/>
</dbReference>
<dbReference type="GO" id="GO:0042274">
    <property type="term" value="P:ribosomal small subunit biogenesis"/>
    <property type="evidence" value="ECO:0007669"/>
    <property type="project" value="UniProtKB-UniRule"/>
</dbReference>
<evidence type="ECO:0000256" key="6">
    <source>
        <dbReference type="SAM" id="MobiDB-lite"/>
    </source>
</evidence>
<dbReference type="HAMAP" id="MF_00014">
    <property type="entry name" value="Ribosome_mat_RimM"/>
    <property type="match status" value="1"/>
</dbReference>
<dbReference type="SUPFAM" id="SSF50346">
    <property type="entry name" value="PRC-barrel domain"/>
    <property type="match status" value="1"/>
</dbReference>
<comment type="domain">
    <text evidence="5">The PRC barrel domain binds ribosomal protein uS19.</text>
</comment>
<comment type="subunit">
    <text evidence="5">Binds ribosomal protein uS19.</text>
</comment>
<dbReference type="SUPFAM" id="SSF50447">
    <property type="entry name" value="Translation proteins"/>
    <property type="match status" value="1"/>
</dbReference>
<feature type="compositionally biased region" description="Acidic residues" evidence="6">
    <location>
        <begin position="209"/>
        <end position="220"/>
    </location>
</feature>
<comment type="function">
    <text evidence="5">An accessory protein needed during the final step in the assembly of 30S ribosomal subunit, possibly for assembly of the head region. Essential for efficient processing of 16S rRNA. May be needed both before and after RbfA during the maturation of 16S rRNA. It has affinity for free ribosomal 30S subunits but not for 70S ribosomes.</text>
</comment>
<evidence type="ECO:0000256" key="1">
    <source>
        <dbReference type="ARBA" id="ARBA00022490"/>
    </source>
</evidence>
<protein>
    <recommendedName>
        <fullName evidence="5">Ribosome maturation factor RimM</fullName>
    </recommendedName>
</protein>
<dbReference type="Gene3D" id="2.40.30.60">
    <property type="entry name" value="RimM"/>
    <property type="match status" value="1"/>
</dbReference>
<evidence type="ECO:0000313" key="10">
    <source>
        <dbReference type="Proteomes" id="UP000014393"/>
    </source>
</evidence>
<comment type="subcellular location">
    <subcellularLocation>
        <location evidence="5">Cytoplasm</location>
    </subcellularLocation>
</comment>
<evidence type="ECO:0000256" key="3">
    <source>
        <dbReference type="ARBA" id="ARBA00022552"/>
    </source>
</evidence>
<dbReference type="InterPro" id="IPR011961">
    <property type="entry name" value="RimM"/>
</dbReference>
<dbReference type="GO" id="GO:0006364">
    <property type="term" value="P:rRNA processing"/>
    <property type="evidence" value="ECO:0007669"/>
    <property type="project" value="UniProtKB-UniRule"/>
</dbReference>
<comment type="similarity">
    <text evidence="5">Belongs to the RimM family.</text>
</comment>
<keyword evidence="1 5" id="KW-0963">Cytoplasm</keyword>
<dbReference type="GO" id="GO:0005840">
    <property type="term" value="C:ribosome"/>
    <property type="evidence" value="ECO:0007669"/>
    <property type="project" value="InterPro"/>
</dbReference>
<keyword evidence="10" id="KW-1185">Reference proteome</keyword>
<dbReference type="RefSeq" id="WP_016442468.1">
    <property type="nucleotide sequence ID" value="NZ_KE150262.1"/>
</dbReference>
<dbReference type="PANTHER" id="PTHR33692:SF1">
    <property type="entry name" value="RIBOSOME MATURATION FACTOR RIMM"/>
    <property type="match status" value="1"/>
</dbReference>
<dbReference type="eggNOG" id="COG0806">
    <property type="taxonomic scope" value="Bacteria"/>
</dbReference>
<comment type="caution">
    <text evidence="9">The sequence shown here is derived from an EMBL/GenBank/DDBJ whole genome shotgun (WGS) entry which is preliminary data.</text>
</comment>